<evidence type="ECO:0000313" key="3">
    <source>
        <dbReference type="Proteomes" id="UP000266234"/>
    </source>
</evidence>
<accession>A0A395SUY1</accession>
<organism evidence="2 3">
    <name type="scientific">Fusarium longipes</name>
    <dbReference type="NCBI Taxonomy" id="694270"/>
    <lineage>
        <taxon>Eukaryota</taxon>
        <taxon>Fungi</taxon>
        <taxon>Dikarya</taxon>
        <taxon>Ascomycota</taxon>
        <taxon>Pezizomycotina</taxon>
        <taxon>Sordariomycetes</taxon>
        <taxon>Hypocreomycetidae</taxon>
        <taxon>Hypocreales</taxon>
        <taxon>Nectriaceae</taxon>
        <taxon>Fusarium</taxon>
    </lineage>
</organism>
<keyword evidence="1" id="KW-1133">Transmembrane helix</keyword>
<dbReference type="OrthoDB" id="5039529at2759"/>
<dbReference type="EMBL" id="PXOG01000115">
    <property type="protein sequence ID" value="RGP76300.1"/>
    <property type="molecule type" value="Genomic_DNA"/>
</dbReference>
<sequence>MRAFHPDQELIDTALGREPVHLAKASIENGLHQAEPTAVNNKLEQRQVDSNPLLGTLTITVAPDATCAFNNRGDPALICSYNRRCSWESGDMNVAFCGFQSLYTTCYDYTAMNDLSQCDGNCRSNTHNGFCTASFYPYCNLYDLGGGISTWQCNASPASYWAATTQELEDRNFNTMTLINGSPWQTPTPLSTPADIITSASDDTTIASSSSSATTSFTVRPDPHPVPSVGAIAGGVIGGLAIVALGILGVWYLCHRRSKRPQPYNGPAPYIQQI</sequence>
<comment type="caution">
    <text evidence="2">The sequence shown here is derived from an EMBL/GenBank/DDBJ whole genome shotgun (WGS) entry which is preliminary data.</text>
</comment>
<dbReference type="AlphaFoldDB" id="A0A395SUY1"/>
<keyword evidence="3" id="KW-1185">Reference proteome</keyword>
<feature type="transmembrane region" description="Helical" evidence="1">
    <location>
        <begin position="229"/>
        <end position="254"/>
    </location>
</feature>
<keyword evidence="1" id="KW-0812">Transmembrane</keyword>
<protein>
    <submittedName>
        <fullName evidence="2">Uncharacterized protein</fullName>
    </submittedName>
</protein>
<evidence type="ECO:0000313" key="2">
    <source>
        <dbReference type="EMBL" id="RGP76300.1"/>
    </source>
</evidence>
<keyword evidence="1" id="KW-0472">Membrane</keyword>
<reference evidence="2 3" key="1">
    <citation type="journal article" date="2018" name="PLoS Pathog.">
        <title>Evolution of structural diversity of trichothecenes, a family of toxins produced by plant pathogenic and entomopathogenic fungi.</title>
        <authorList>
            <person name="Proctor R.H."/>
            <person name="McCormick S.P."/>
            <person name="Kim H.S."/>
            <person name="Cardoza R.E."/>
            <person name="Stanley A.M."/>
            <person name="Lindo L."/>
            <person name="Kelly A."/>
            <person name="Brown D.W."/>
            <person name="Lee T."/>
            <person name="Vaughan M.M."/>
            <person name="Alexander N.J."/>
            <person name="Busman M."/>
            <person name="Gutierrez S."/>
        </authorList>
    </citation>
    <scope>NUCLEOTIDE SEQUENCE [LARGE SCALE GENOMIC DNA]</scope>
    <source>
        <strain evidence="2 3">NRRL 20695</strain>
    </source>
</reference>
<evidence type="ECO:0000256" key="1">
    <source>
        <dbReference type="SAM" id="Phobius"/>
    </source>
</evidence>
<dbReference type="STRING" id="694270.A0A395SUY1"/>
<name>A0A395SUY1_9HYPO</name>
<dbReference type="Proteomes" id="UP000266234">
    <property type="component" value="Unassembled WGS sequence"/>
</dbReference>
<proteinExistence type="predicted"/>
<gene>
    <name evidence="2" type="ORF">FLONG3_5346</name>
</gene>